<evidence type="ECO:0000256" key="4">
    <source>
        <dbReference type="PROSITE-ProRule" id="PRU00169"/>
    </source>
</evidence>
<evidence type="ECO:0000259" key="5">
    <source>
        <dbReference type="PROSITE" id="PS50110"/>
    </source>
</evidence>
<sequence>MERTMKHQATNADAGRAASTGNAALAGTMRGTDAVPRLLLVEDDATTSAFLAAAASALPAQVDTADSVATALELATHGEYALWMFDAQLPDGRGSDLLLRLRARHPHTPALAHTADREASSTAALLAAGFAEVLVKPLPASTVRDALRRLLGDAVADTPERYRPEPGEPGLPALPVWDDEVASRALNGNREHIASLRQLFLDELPQAREVVLTAANSGDVAAVRGQLHKLSASCGFVGAARLAACVEALREHPEDGARLAAFERCAGELLDNAAR</sequence>
<keyword evidence="1 4" id="KW-0597">Phosphoprotein</keyword>
<evidence type="ECO:0000256" key="2">
    <source>
        <dbReference type="ARBA" id="ARBA00023012"/>
    </source>
</evidence>
<evidence type="ECO:0000313" key="8">
    <source>
        <dbReference type="Proteomes" id="UP000267049"/>
    </source>
</evidence>
<dbReference type="InterPro" id="IPR008207">
    <property type="entry name" value="Sig_transdc_His_kin_Hpt_dom"/>
</dbReference>
<feature type="domain" description="Response regulatory" evidence="5">
    <location>
        <begin position="37"/>
        <end position="151"/>
    </location>
</feature>
<dbReference type="Gene3D" id="1.20.120.160">
    <property type="entry name" value="HPT domain"/>
    <property type="match status" value="1"/>
</dbReference>
<dbReference type="CDD" id="cd00156">
    <property type="entry name" value="REC"/>
    <property type="match status" value="1"/>
</dbReference>
<dbReference type="InterPro" id="IPR011006">
    <property type="entry name" value="CheY-like_superfamily"/>
</dbReference>
<dbReference type="InterPro" id="IPR036641">
    <property type="entry name" value="HPT_dom_sf"/>
</dbReference>
<protein>
    <submittedName>
        <fullName evidence="7">Hybrid sensor histidine kinase/response regulator</fullName>
    </submittedName>
</protein>
<proteinExistence type="predicted"/>
<accession>A0A3M8SZW7</accession>
<keyword evidence="2" id="KW-0902">Two-component regulatory system</keyword>
<evidence type="ECO:0000256" key="1">
    <source>
        <dbReference type="ARBA" id="ARBA00022553"/>
    </source>
</evidence>
<reference evidence="7 8" key="1">
    <citation type="submission" date="2018-11" db="EMBL/GenBank/DDBJ databases">
        <title>Lysobacter cryohumiis sp. nov., isolated from soil in the Tianshan Mountains, Xinjiang, China.</title>
        <authorList>
            <person name="Luo Y."/>
            <person name="Sheng H."/>
        </authorList>
    </citation>
    <scope>NUCLEOTIDE SEQUENCE [LARGE SCALE GENOMIC DNA]</scope>
    <source>
        <strain evidence="7 8">ZS60</strain>
    </source>
</reference>
<feature type="domain" description="HPt" evidence="6">
    <location>
        <begin position="189"/>
        <end position="275"/>
    </location>
</feature>
<dbReference type="PROSITE" id="PS50894">
    <property type="entry name" value="HPT"/>
    <property type="match status" value="1"/>
</dbReference>
<keyword evidence="7" id="KW-0418">Kinase</keyword>
<dbReference type="GO" id="GO:0004672">
    <property type="term" value="F:protein kinase activity"/>
    <property type="evidence" value="ECO:0007669"/>
    <property type="project" value="UniProtKB-ARBA"/>
</dbReference>
<evidence type="ECO:0000256" key="3">
    <source>
        <dbReference type="PROSITE-ProRule" id="PRU00110"/>
    </source>
</evidence>
<keyword evidence="8" id="KW-1185">Reference proteome</keyword>
<keyword evidence="7" id="KW-0808">Transferase</keyword>
<dbReference type="PANTHER" id="PTHR44591">
    <property type="entry name" value="STRESS RESPONSE REGULATOR PROTEIN 1"/>
    <property type="match status" value="1"/>
</dbReference>
<evidence type="ECO:0000259" key="6">
    <source>
        <dbReference type="PROSITE" id="PS50894"/>
    </source>
</evidence>
<dbReference type="PROSITE" id="PS50110">
    <property type="entry name" value="RESPONSE_REGULATORY"/>
    <property type="match status" value="1"/>
</dbReference>
<feature type="modified residue" description="4-aspartylphosphate" evidence="4">
    <location>
        <position position="86"/>
    </location>
</feature>
<comment type="caution">
    <text evidence="7">The sequence shown here is derived from an EMBL/GenBank/DDBJ whole genome shotgun (WGS) entry which is preliminary data.</text>
</comment>
<dbReference type="Pfam" id="PF00072">
    <property type="entry name" value="Response_reg"/>
    <property type="match status" value="1"/>
</dbReference>
<organism evidence="7 8">
    <name type="scientific">Montanilutibacter psychrotolerans</name>
    <dbReference type="NCBI Taxonomy" id="1327343"/>
    <lineage>
        <taxon>Bacteria</taxon>
        <taxon>Pseudomonadati</taxon>
        <taxon>Pseudomonadota</taxon>
        <taxon>Gammaproteobacteria</taxon>
        <taxon>Lysobacterales</taxon>
        <taxon>Lysobacteraceae</taxon>
        <taxon>Montanilutibacter</taxon>
    </lineage>
</organism>
<dbReference type="EMBL" id="RIBS01000002">
    <property type="protein sequence ID" value="RNF84976.1"/>
    <property type="molecule type" value="Genomic_DNA"/>
</dbReference>
<dbReference type="Proteomes" id="UP000267049">
    <property type="component" value="Unassembled WGS sequence"/>
</dbReference>
<dbReference type="AlphaFoldDB" id="A0A3M8SZW7"/>
<dbReference type="GO" id="GO:0000160">
    <property type="term" value="P:phosphorelay signal transduction system"/>
    <property type="evidence" value="ECO:0007669"/>
    <property type="project" value="UniProtKB-KW"/>
</dbReference>
<dbReference type="Pfam" id="PF01627">
    <property type="entry name" value="Hpt"/>
    <property type="match status" value="1"/>
</dbReference>
<dbReference type="PANTHER" id="PTHR44591:SF21">
    <property type="entry name" value="TWO-COMPONENT RESPONSE REGULATOR"/>
    <property type="match status" value="1"/>
</dbReference>
<feature type="modified residue" description="Phosphohistidine" evidence="3">
    <location>
        <position position="228"/>
    </location>
</feature>
<dbReference type="SUPFAM" id="SSF52172">
    <property type="entry name" value="CheY-like"/>
    <property type="match status" value="1"/>
</dbReference>
<dbReference type="SMART" id="SM00448">
    <property type="entry name" value="REC"/>
    <property type="match status" value="1"/>
</dbReference>
<name>A0A3M8SZW7_9GAMM</name>
<dbReference type="Gene3D" id="3.40.50.2300">
    <property type="match status" value="1"/>
</dbReference>
<dbReference type="InterPro" id="IPR050595">
    <property type="entry name" value="Bact_response_regulator"/>
</dbReference>
<dbReference type="InterPro" id="IPR001789">
    <property type="entry name" value="Sig_transdc_resp-reg_receiver"/>
</dbReference>
<dbReference type="OrthoDB" id="5966285at2"/>
<dbReference type="SUPFAM" id="SSF47226">
    <property type="entry name" value="Histidine-containing phosphotransfer domain, HPT domain"/>
    <property type="match status" value="1"/>
</dbReference>
<gene>
    <name evidence="7" type="ORF">EER27_04070</name>
</gene>
<evidence type="ECO:0000313" key="7">
    <source>
        <dbReference type="EMBL" id="RNF84976.1"/>
    </source>
</evidence>